<sequence length="82" mass="9018">MFLPSTFEVLQASEQRLQKGMIALAGQEHRQFALQERGELATRGRILVYVVKDKRAQHDALAGFSLAAFSGKPCLKSLSSLA</sequence>
<evidence type="ECO:0000313" key="1">
    <source>
        <dbReference type="EMBL" id="GAY24631.1"/>
    </source>
</evidence>
<dbReference type="Proteomes" id="UP000221538">
    <property type="component" value="Unassembled WGS sequence"/>
</dbReference>
<reference evidence="1 2" key="2">
    <citation type="journal article" date="2013" name="Environ. Sci. Technol.">
        <title>The 4-tert-butylphenol-utilizing bacterium Sphingobium fuliginis OMI can degrade bisphenols via phenolic ring hydroxylation and meta-cleavage pathway.</title>
        <authorList>
            <person name="Ogata Y."/>
            <person name="Goda S."/>
            <person name="Toyama T."/>
            <person name="Sei K."/>
            <person name="Ike M."/>
        </authorList>
    </citation>
    <scope>NUCLEOTIDE SEQUENCE [LARGE SCALE GENOMIC DNA]</scope>
    <source>
        <strain evidence="1 2">OMI</strain>
    </source>
</reference>
<proteinExistence type="predicted"/>
<comment type="caution">
    <text evidence="1">The sequence shown here is derived from an EMBL/GenBank/DDBJ whole genome shotgun (WGS) entry which is preliminary data.</text>
</comment>
<dbReference type="EMBL" id="BEWI01000033">
    <property type="protein sequence ID" value="GAY24631.1"/>
    <property type="molecule type" value="Genomic_DNA"/>
</dbReference>
<gene>
    <name evidence="1" type="ORF">SFOMI_5216</name>
</gene>
<protein>
    <submittedName>
        <fullName evidence="1">Uncharacterized protein</fullName>
    </submittedName>
</protein>
<accession>A0A292ZP09</accession>
<dbReference type="AlphaFoldDB" id="A0A292ZP09"/>
<evidence type="ECO:0000313" key="2">
    <source>
        <dbReference type="Proteomes" id="UP000221538"/>
    </source>
</evidence>
<reference evidence="1 2" key="1">
    <citation type="journal article" date="2013" name="Biodegradation">
        <title>Occurrence of 4-tert-butylphenol (4-t-BP) biodegradation in an aquatic sample caused by the presence of Spirodela polyrrhiza and isolation of a 4-t-BP-utilizing bacterium.</title>
        <authorList>
            <person name="Ogata Y."/>
            <person name="Toyama T."/>
            <person name="Yu N."/>
            <person name="Wang X."/>
            <person name="Sei K."/>
            <person name="Ike M."/>
        </authorList>
    </citation>
    <scope>NUCLEOTIDE SEQUENCE [LARGE SCALE GENOMIC DNA]</scope>
    <source>
        <strain evidence="1 2">OMI</strain>
    </source>
</reference>
<organism evidence="1 2">
    <name type="scientific">Sphingobium fuliginis (strain ATCC 27551)</name>
    <dbReference type="NCBI Taxonomy" id="336203"/>
    <lineage>
        <taxon>Bacteria</taxon>
        <taxon>Pseudomonadati</taxon>
        <taxon>Pseudomonadota</taxon>
        <taxon>Alphaproteobacteria</taxon>
        <taxon>Sphingomonadales</taxon>
        <taxon>Sphingomonadaceae</taxon>
        <taxon>Sphingobium</taxon>
    </lineage>
</organism>
<name>A0A292ZP09_SPHSA</name>